<accession>D4F8S4</accession>
<reference evidence="1 2" key="1">
    <citation type="submission" date="2010-02" db="EMBL/GenBank/DDBJ databases">
        <authorList>
            <person name="Weinstock G."/>
            <person name="Sodergren E."/>
            <person name="Clifton S."/>
            <person name="Fulton L."/>
            <person name="Fulton B."/>
            <person name="Courtney L."/>
            <person name="Fronick C."/>
            <person name="Harrison M."/>
            <person name="Strong C."/>
            <person name="Farmer C."/>
            <person name="Delahaunty K."/>
            <person name="Markovic C."/>
            <person name="Hall O."/>
            <person name="Minx P."/>
            <person name="Tomlinson C."/>
            <person name="Mitreva M."/>
            <person name="Nelson J."/>
            <person name="Hou S."/>
            <person name="Wollam A."/>
            <person name="Pepin K.H."/>
            <person name="Johnson M."/>
            <person name="Bhonagiri V."/>
            <person name="Zhang X."/>
            <person name="Suruliraj S."/>
            <person name="Warren W."/>
            <person name="Chinwalla A."/>
            <person name="Mardis E.R."/>
            <person name="Wilson R.K."/>
        </authorList>
    </citation>
    <scope>NUCLEOTIDE SEQUENCE [LARGE SCALE GENOMIC DNA]</scope>
    <source>
        <strain evidence="1 2">ATCC 23685</strain>
    </source>
</reference>
<proteinExistence type="predicted"/>
<gene>
    <name evidence="1" type="ORF">EDWATA_03174</name>
</gene>
<dbReference type="HOGENOM" id="CLU_3232878_0_0_6"/>
<sequence>MLFSLYYISYFVLFIRFKNCHDIFIKSVYSGNGDICPELMSLT</sequence>
<dbReference type="Proteomes" id="UP000003692">
    <property type="component" value="Unassembled WGS sequence"/>
</dbReference>
<organism evidence="1 2">
    <name type="scientific">Edwardsiella tarda ATCC 23685</name>
    <dbReference type="NCBI Taxonomy" id="500638"/>
    <lineage>
        <taxon>Bacteria</taxon>
        <taxon>Pseudomonadati</taxon>
        <taxon>Pseudomonadota</taxon>
        <taxon>Gammaproteobacteria</taxon>
        <taxon>Enterobacterales</taxon>
        <taxon>Hafniaceae</taxon>
        <taxon>Edwardsiella</taxon>
    </lineage>
</organism>
<comment type="caution">
    <text evidence="1">The sequence shown here is derived from an EMBL/GenBank/DDBJ whole genome shotgun (WGS) entry which is preliminary data.</text>
</comment>
<dbReference type="EMBL" id="ADGK01000264">
    <property type="protein sequence ID" value="EFE21828.1"/>
    <property type="molecule type" value="Genomic_DNA"/>
</dbReference>
<evidence type="ECO:0000313" key="1">
    <source>
        <dbReference type="EMBL" id="EFE21828.1"/>
    </source>
</evidence>
<evidence type="ECO:0000313" key="2">
    <source>
        <dbReference type="Proteomes" id="UP000003692"/>
    </source>
</evidence>
<protein>
    <submittedName>
        <fullName evidence="1">Uncharacterized protein</fullName>
    </submittedName>
</protein>
<dbReference type="AlphaFoldDB" id="D4F8S4"/>
<name>D4F8S4_EDWTA</name>